<reference evidence="4" key="1">
    <citation type="submission" date="2023-07" db="EMBL/GenBank/DDBJ databases">
        <title>Whole genome shotgun sequence of Streptomyces spororaveus NBRC 15456.</title>
        <authorList>
            <person name="Komaki H."/>
            <person name="Tamura T."/>
        </authorList>
    </citation>
    <scope>NUCLEOTIDE SEQUENCE [LARGE SCALE GENOMIC DNA]</scope>
    <source>
        <strain evidence="4">NBRC 15456</strain>
    </source>
</reference>
<feature type="domain" description="Transposase IS204/IS1001/IS1096/IS1165 DDE" evidence="2">
    <location>
        <begin position="112"/>
        <end position="191"/>
    </location>
</feature>
<dbReference type="EMBL" id="BNED01000005">
    <property type="protein sequence ID" value="GHI76124.1"/>
    <property type="molecule type" value="Genomic_DNA"/>
</dbReference>
<gene>
    <name evidence="3" type="ORF">Sspor_16850</name>
</gene>
<proteinExistence type="predicted"/>
<protein>
    <recommendedName>
        <fullName evidence="2">Transposase IS204/IS1001/IS1096/IS1165 DDE domain-containing protein</fullName>
    </recommendedName>
</protein>
<dbReference type="RefSeq" id="WP_202198384.1">
    <property type="nucleotide sequence ID" value="NZ_BNED01000005.1"/>
</dbReference>
<dbReference type="Pfam" id="PF01610">
    <property type="entry name" value="DDE_Tnp_ISL3"/>
    <property type="match status" value="1"/>
</dbReference>
<evidence type="ECO:0000259" key="2">
    <source>
        <dbReference type="Pfam" id="PF01610"/>
    </source>
</evidence>
<dbReference type="InterPro" id="IPR002560">
    <property type="entry name" value="Transposase_DDE"/>
</dbReference>
<evidence type="ECO:0000256" key="1">
    <source>
        <dbReference type="SAM" id="MobiDB-lite"/>
    </source>
</evidence>
<accession>A0ABQ3T6V3</accession>
<comment type="caution">
    <text evidence="3">The sequence shown here is derived from an EMBL/GenBank/DDBJ whole genome shotgun (WGS) entry which is preliminary data.</text>
</comment>
<dbReference type="InterPro" id="IPR047951">
    <property type="entry name" value="Transpos_ISL3"/>
</dbReference>
<sequence length="300" mass="32717">MSGSADRAIRAPYYGTDQGKWHLSNACVSPQNPAPTTNSLEPYGFSDFNDWVDIDGGAWAGVRLDPVMAVARALAGTASARLLPPAPGAQLGQHAGLPAAHPPPERPVHRVLGVDEFARRKGKQYATILIDAASRQRIDHLPDRKMESVTAWLPEHRGVEIACRDGASDFAQAVSDADPAIAQCMDRWHLWHGLAAWKEVAAHSPCWAKIGPPVSDGWRATTTRERWYQVHQLLDAGVGLLGCSRRLNLALNTVKRYARHSEPEQMTAVSVSSPCAATYRAIYGHGIPRVRPDLLPARPE</sequence>
<organism evidence="3 4">
    <name type="scientific">Streptomyces spororaveus</name>
    <dbReference type="NCBI Taxonomy" id="284039"/>
    <lineage>
        <taxon>Bacteria</taxon>
        <taxon>Bacillati</taxon>
        <taxon>Actinomycetota</taxon>
        <taxon>Actinomycetes</taxon>
        <taxon>Kitasatosporales</taxon>
        <taxon>Streptomycetaceae</taxon>
        <taxon>Streptomyces</taxon>
    </lineage>
</organism>
<dbReference type="Proteomes" id="UP000608522">
    <property type="component" value="Unassembled WGS sequence"/>
</dbReference>
<dbReference type="PANTHER" id="PTHR33498">
    <property type="entry name" value="TRANSPOSASE FOR INSERTION SEQUENCE ELEMENT IS1557"/>
    <property type="match status" value="1"/>
</dbReference>
<evidence type="ECO:0000313" key="3">
    <source>
        <dbReference type="EMBL" id="GHI76124.1"/>
    </source>
</evidence>
<evidence type="ECO:0000313" key="4">
    <source>
        <dbReference type="Proteomes" id="UP000608522"/>
    </source>
</evidence>
<keyword evidence="4" id="KW-1185">Reference proteome</keyword>
<feature type="region of interest" description="Disordered" evidence="1">
    <location>
        <begin position="85"/>
        <end position="106"/>
    </location>
</feature>
<dbReference type="PANTHER" id="PTHR33498:SF1">
    <property type="entry name" value="TRANSPOSASE FOR INSERTION SEQUENCE ELEMENT IS1557"/>
    <property type="match status" value="1"/>
</dbReference>
<name>A0ABQ3T6V3_9ACTN</name>